<keyword evidence="4" id="KW-1185">Reference proteome</keyword>
<comment type="caution">
    <text evidence="3">The sequence shown here is derived from an EMBL/GenBank/DDBJ whole genome shotgun (WGS) entry which is preliminary data.</text>
</comment>
<dbReference type="InterPro" id="IPR013538">
    <property type="entry name" value="ASHA1/2-like_C"/>
</dbReference>
<evidence type="ECO:0000256" key="1">
    <source>
        <dbReference type="ARBA" id="ARBA00006817"/>
    </source>
</evidence>
<dbReference type="Proteomes" id="UP000179524">
    <property type="component" value="Unassembled WGS sequence"/>
</dbReference>
<dbReference type="OrthoDB" id="2355173at2"/>
<gene>
    <name evidence="3" type="ORF">BKP37_16445</name>
</gene>
<evidence type="ECO:0000313" key="4">
    <source>
        <dbReference type="Proteomes" id="UP000179524"/>
    </source>
</evidence>
<evidence type="ECO:0000313" key="3">
    <source>
        <dbReference type="EMBL" id="OIJ11233.1"/>
    </source>
</evidence>
<dbReference type="EMBL" id="MLQR01000043">
    <property type="protein sequence ID" value="OIJ11233.1"/>
    <property type="molecule type" value="Genomic_DNA"/>
</dbReference>
<dbReference type="RefSeq" id="WP_071310698.1">
    <property type="nucleotide sequence ID" value="NZ_MLQR01000043.1"/>
</dbReference>
<dbReference type="Pfam" id="PF08327">
    <property type="entry name" value="AHSA1"/>
    <property type="match status" value="1"/>
</dbReference>
<dbReference type="SUPFAM" id="SSF55961">
    <property type="entry name" value="Bet v1-like"/>
    <property type="match status" value="1"/>
</dbReference>
<name>A0A1S2LGM3_9BACI</name>
<protein>
    <recommendedName>
        <fullName evidence="2">Activator of Hsp90 ATPase homologue 1/2-like C-terminal domain-containing protein</fullName>
    </recommendedName>
</protein>
<sequence>MADQLFVQDEIIIEATPARVWEILTKPKYVAQWDDLPENYPNEDMKVGSKVVWDLPDGSQSITTIIKADERKRLKIALYCSFWEVKPNYGDLAYLYELEDKKGSTLLKISIGDFSLINDGQKFYGASVDFALEAKIAIKNLAEMQ</sequence>
<evidence type="ECO:0000259" key="2">
    <source>
        <dbReference type="Pfam" id="PF08327"/>
    </source>
</evidence>
<dbReference type="AlphaFoldDB" id="A0A1S2LGM3"/>
<organism evidence="3 4">
    <name type="scientific">Anaerobacillus alkalilacustris</name>
    <dbReference type="NCBI Taxonomy" id="393763"/>
    <lineage>
        <taxon>Bacteria</taxon>
        <taxon>Bacillati</taxon>
        <taxon>Bacillota</taxon>
        <taxon>Bacilli</taxon>
        <taxon>Bacillales</taxon>
        <taxon>Bacillaceae</taxon>
        <taxon>Anaerobacillus</taxon>
    </lineage>
</organism>
<feature type="domain" description="Activator of Hsp90 ATPase homologue 1/2-like C-terminal" evidence="2">
    <location>
        <begin position="15"/>
        <end position="110"/>
    </location>
</feature>
<proteinExistence type="inferred from homology"/>
<comment type="similarity">
    <text evidence="1">Belongs to the AHA1 family.</text>
</comment>
<dbReference type="InterPro" id="IPR023393">
    <property type="entry name" value="START-like_dom_sf"/>
</dbReference>
<dbReference type="Gene3D" id="3.30.530.20">
    <property type="match status" value="1"/>
</dbReference>
<reference evidence="3 4" key="1">
    <citation type="submission" date="2016-10" db="EMBL/GenBank/DDBJ databases">
        <title>Draft genome sequences of four alkaliphilic bacteria belonging to the Anaerobacillus genus.</title>
        <authorList>
            <person name="Bassil N.M."/>
            <person name="Lloyd J.R."/>
        </authorList>
    </citation>
    <scope>NUCLEOTIDE SEQUENCE [LARGE SCALE GENOMIC DNA]</scope>
    <source>
        <strain evidence="3 4">DSM 18345</strain>
    </source>
</reference>
<accession>A0A1S2LGM3</accession>